<dbReference type="InterPro" id="IPR027054">
    <property type="entry name" value="ALG2"/>
</dbReference>
<dbReference type="Gene3D" id="3.40.50.2000">
    <property type="entry name" value="Glycogen Phosphorylase B"/>
    <property type="match status" value="2"/>
</dbReference>
<evidence type="ECO:0000259" key="13">
    <source>
        <dbReference type="Pfam" id="PF00534"/>
    </source>
</evidence>
<dbReference type="EC" id="2.4.1.257" evidence="12"/>
<dbReference type="InterPro" id="IPR028098">
    <property type="entry name" value="Glyco_trans_4-like_N"/>
</dbReference>
<evidence type="ECO:0000256" key="12">
    <source>
        <dbReference type="RuleBase" id="RU367136"/>
    </source>
</evidence>
<reference evidence="15" key="1">
    <citation type="journal article" date="2023" name="Mol. Phylogenet. Evol.">
        <title>Genome-scale phylogeny and comparative genomics of the fungal order Sordariales.</title>
        <authorList>
            <person name="Hensen N."/>
            <person name="Bonometti L."/>
            <person name="Westerberg I."/>
            <person name="Brannstrom I.O."/>
            <person name="Guillou S."/>
            <person name="Cros-Aarteil S."/>
            <person name="Calhoun S."/>
            <person name="Haridas S."/>
            <person name="Kuo A."/>
            <person name="Mondo S."/>
            <person name="Pangilinan J."/>
            <person name="Riley R."/>
            <person name="LaButti K."/>
            <person name="Andreopoulos B."/>
            <person name="Lipzen A."/>
            <person name="Chen C."/>
            <person name="Yan M."/>
            <person name="Daum C."/>
            <person name="Ng V."/>
            <person name="Clum A."/>
            <person name="Steindorff A."/>
            <person name="Ohm R.A."/>
            <person name="Martin F."/>
            <person name="Silar P."/>
            <person name="Natvig D.O."/>
            <person name="Lalanne C."/>
            <person name="Gautier V."/>
            <person name="Ament-Velasquez S.L."/>
            <person name="Kruys A."/>
            <person name="Hutchinson M.I."/>
            <person name="Powell A.J."/>
            <person name="Barry K."/>
            <person name="Miller A.N."/>
            <person name="Grigoriev I.V."/>
            <person name="Debuchy R."/>
            <person name="Gladieux P."/>
            <person name="Hiltunen Thoren M."/>
            <person name="Johannesson H."/>
        </authorList>
    </citation>
    <scope>NUCLEOTIDE SEQUENCE</scope>
    <source>
        <strain evidence="15">CBS 118394</strain>
    </source>
</reference>
<keyword evidence="6 12" id="KW-0812">Transmembrane</keyword>
<evidence type="ECO:0000256" key="6">
    <source>
        <dbReference type="ARBA" id="ARBA00022692"/>
    </source>
</evidence>
<protein>
    <recommendedName>
        <fullName evidence="12">Alpha-1,3/1,6-mannosyltransferase ALG2</fullName>
        <ecNumber evidence="12">2.4.1.132</ecNumber>
        <ecNumber evidence="12">2.4.1.257</ecNumber>
    </recommendedName>
    <alternativeName>
        <fullName evidence="12">GDP-Man:Man(1)GlcNAc(2)-PP-Dol alpha-1,3-mannosyltransferase</fullName>
    </alternativeName>
</protein>
<dbReference type="GO" id="GO:0102704">
    <property type="term" value="F:GDP-Man:Man(2)GlcNAc(2)-PP-Dol alpha-1,6-mannosyltransferase activity"/>
    <property type="evidence" value="ECO:0007669"/>
    <property type="project" value="UniProtKB-UniRule"/>
</dbReference>
<dbReference type="EC" id="2.4.1.132" evidence="12"/>
<comment type="catalytic activity">
    <reaction evidence="10 12">
        <text>a beta-D-Man-(1-&gt;4)-beta-D-GlcNAc-(1-&gt;4)-alpha-D-GlcNAc-diphospho-di-trans,poly-cis-dolichol + GDP-alpha-D-mannose = an alpha-D-Man-(1-&gt;3)-beta-D-Man-(1-&gt;4)-beta-D-GlcNAc-(1-&gt;4)-alpha-D-GlcNAc-diphospho-di-trans,poly-cis-dolichol + GDP + H(+)</text>
        <dbReference type="Rhea" id="RHEA:29515"/>
        <dbReference type="Rhea" id="RHEA-COMP:19511"/>
        <dbReference type="Rhea" id="RHEA-COMP:19513"/>
        <dbReference type="ChEBI" id="CHEBI:15378"/>
        <dbReference type="ChEBI" id="CHEBI:57527"/>
        <dbReference type="ChEBI" id="CHEBI:58189"/>
        <dbReference type="ChEBI" id="CHEBI:58472"/>
        <dbReference type="ChEBI" id="CHEBI:132510"/>
        <dbReference type="EC" id="2.4.1.132"/>
    </reaction>
    <physiologicalReaction direction="left-to-right" evidence="10 12">
        <dbReference type="Rhea" id="RHEA:29516"/>
    </physiologicalReaction>
</comment>
<evidence type="ECO:0000256" key="2">
    <source>
        <dbReference type="ARBA" id="ARBA00004586"/>
    </source>
</evidence>
<keyword evidence="8 12" id="KW-1133">Transmembrane helix</keyword>
<evidence type="ECO:0000256" key="10">
    <source>
        <dbReference type="ARBA" id="ARBA00045103"/>
    </source>
</evidence>
<evidence type="ECO:0000256" key="7">
    <source>
        <dbReference type="ARBA" id="ARBA00022824"/>
    </source>
</evidence>
<comment type="catalytic activity">
    <reaction evidence="11 12">
        <text>an alpha-D-Man-(1-&gt;3)-beta-D-Man-(1-&gt;4)-beta-D-GlcNAc-(1-&gt;4)-alpha-D-GlcNAc-diphospho-di-trans,poly-cis-dolichol + GDP-alpha-D-mannose = an alpha-D-Man-(1-&gt;3)-[alpha-D-Man-(1-&gt;6)]-beta-D-Man-(1-&gt;4)-beta-D-GlcNAc-(1-&gt;4)-alpha-D-GlcNAc-diphospho-di-trans,poly-cis-dolichol + GDP + H(+)</text>
        <dbReference type="Rhea" id="RHEA:29519"/>
        <dbReference type="Rhea" id="RHEA-COMP:19513"/>
        <dbReference type="Rhea" id="RHEA-COMP:19515"/>
        <dbReference type="ChEBI" id="CHEBI:15378"/>
        <dbReference type="ChEBI" id="CHEBI:57527"/>
        <dbReference type="ChEBI" id="CHEBI:58189"/>
        <dbReference type="ChEBI" id="CHEBI:132510"/>
        <dbReference type="ChEBI" id="CHEBI:132511"/>
        <dbReference type="EC" id="2.4.1.257"/>
    </reaction>
    <physiologicalReaction direction="left-to-right" evidence="11 12">
        <dbReference type="Rhea" id="RHEA:29520"/>
    </physiologicalReaction>
</comment>
<sequence>MPDDAKQKKKKTIVFLHPDLGIGGAERLVVDAAVSLQNRGYKVVIFTSHCDPTHCFDEARDGTLDVRVRGNSLVPPSILGRFAILCAILRQLHLIVQISLFSSELKNIGPDFFFVDQLSAGLPLLKYVCDSPIFFYCHFPDLLLAQGRSFWWKRVYRIPFDALEQWSMGFADAIAVNSGFTKGIVAQTWPSLARRDLKVVYPCVDTKPPKNGDGGVGPLPWKETGVILSINRFERKKDVALAIRAFAGLSRQKRKAAKLIVAGGYDHRVAENVSYHKELVDLADSLGLKNATAKTVVTALNVPSDVEVLFLLSVPNTLKEMLLKSASLLVYTPSNEHFGIVPLEAMLRGVPVLAANNGGPTETVVEGVTGWLRVPSDVGKWSEIMDRVLNGMSKGELEAMSQAGVERVTKNFADTQMGERLDGIFDEMARPPTTKRSVFIPVVLVAAAVVVALAAVAASVLLMRSRRRI</sequence>
<evidence type="ECO:0000256" key="1">
    <source>
        <dbReference type="ARBA" id="ARBA00003142"/>
    </source>
</evidence>
<keyword evidence="9 12" id="KW-0472">Membrane</keyword>
<dbReference type="Proteomes" id="UP001283341">
    <property type="component" value="Unassembled WGS sequence"/>
</dbReference>
<keyword evidence="16" id="KW-1185">Reference proteome</keyword>
<evidence type="ECO:0000256" key="4">
    <source>
        <dbReference type="ARBA" id="ARBA00022676"/>
    </source>
</evidence>
<evidence type="ECO:0000313" key="16">
    <source>
        <dbReference type="Proteomes" id="UP001283341"/>
    </source>
</evidence>
<comment type="subcellular location">
    <subcellularLocation>
        <location evidence="2 12">Endoplasmic reticulum membrane</location>
    </subcellularLocation>
</comment>
<comment type="caution">
    <text evidence="15">The sequence shown here is derived from an EMBL/GenBank/DDBJ whole genome shotgun (WGS) entry which is preliminary data.</text>
</comment>
<reference evidence="15" key="2">
    <citation type="submission" date="2023-06" db="EMBL/GenBank/DDBJ databases">
        <authorList>
            <consortium name="Lawrence Berkeley National Laboratory"/>
            <person name="Haridas S."/>
            <person name="Hensen N."/>
            <person name="Bonometti L."/>
            <person name="Westerberg I."/>
            <person name="Brannstrom I.O."/>
            <person name="Guillou S."/>
            <person name="Cros-Aarteil S."/>
            <person name="Calhoun S."/>
            <person name="Kuo A."/>
            <person name="Mondo S."/>
            <person name="Pangilinan J."/>
            <person name="Riley R."/>
            <person name="Labutti K."/>
            <person name="Andreopoulos B."/>
            <person name="Lipzen A."/>
            <person name="Chen C."/>
            <person name="Yanf M."/>
            <person name="Daum C."/>
            <person name="Ng V."/>
            <person name="Clum A."/>
            <person name="Steindorff A."/>
            <person name="Ohm R."/>
            <person name="Martin F."/>
            <person name="Silar P."/>
            <person name="Natvig D."/>
            <person name="Lalanne C."/>
            <person name="Gautier V."/>
            <person name="Ament-Velasquez S.L."/>
            <person name="Kruys A."/>
            <person name="Hutchinson M.I."/>
            <person name="Powell A.J."/>
            <person name="Barry K."/>
            <person name="Miller A.N."/>
            <person name="Grigoriev I.V."/>
            <person name="Debuchy R."/>
            <person name="Gladieux P."/>
            <person name="Thoren M.H."/>
            <person name="Johannesson H."/>
        </authorList>
    </citation>
    <scope>NUCLEOTIDE SEQUENCE</scope>
    <source>
        <strain evidence="15">CBS 118394</strain>
    </source>
</reference>
<dbReference type="GO" id="GO:0004378">
    <property type="term" value="F:GDP-Man:Man(1)GlcNAc(2)-PP-Dol alpha-1,3-mannosyltransferase activity"/>
    <property type="evidence" value="ECO:0007669"/>
    <property type="project" value="UniProtKB-UniRule"/>
</dbReference>
<evidence type="ECO:0000256" key="8">
    <source>
        <dbReference type="ARBA" id="ARBA00022989"/>
    </source>
</evidence>
<dbReference type="Pfam" id="PF13439">
    <property type="entry name" value="Glyco_transf_4"/>
    <property type="match status" value="1"/>
</dbReference>
<keyword evidence="5 12" id="KW-0808">Transferase</keyword>
<dbReference type="AlphaFoldDB" id="A0AAE0M0V5"/>
<evidence type="ECO:0000256" key="9">
    <source>
        <dbReference type="ARBA" id="ARBA00023136"/>
    </source>
</evidence>
<feature type="transmembrane region" description="Helical" evidence="12">
    <location>
        <begin position="438"/>
        <end position="463"/>
    </location>
</feature>
<gene>
    <name evidence="15" type="ORF">B0H66DRAFT_501298</name>
</gene>
<dbReference type="Pfam" id="PF00534">
    <property type="entry name" value="Glycos_transf_1"/>
    <property type="match status" value="1"/>
</dbReference>
<dbReference type="GO" id="GO:0005789">
    <property type="term" value="C:endoplasmic reticulum membrane"/>
    <property type="evidence" value="ECO:0007669"/>
    <property type="project" value="UniProtKB-SubCell"/>
</dbReference>
<comment type="similarity">
    <text evidence="12">Belongs to the glycosyltransferase group 1 family.</text>
</comment>
<evidence type="ECO:0000259" key="14">
    <source>
        <dbReference type="Pfam" id="PF13439"/>
    </source>
</evidence>
<keyword evidence="7 12" id="KW-0256">Endoplasmic reticulum</keyword>
<keyword evidence="4 12" id="KW-0328">Glycosyltransferase</keyword>
<dbReference type="CDD" id="cd03805">
    <property type="entry name" value="GT4_ALG2-like"/>
    <property type="match status" value="1"/>
</dbReference>
<name>A0AAE0M0V5_9PEZI</name>
<comment type="pathway">
    <text evidence="3 12">Protein modification; protein glycosylation.</text>
</comment>
<proteinExistence type="inferred from homology"/>
<evidence type="ECO:0000313" key="15">
    <source>
        <dbReference type="EMBL" id="KAK3314763.1"/>
    </source>
</evidence>
<dbReference type="EMBL" id="JAUEDM010000006">
    <property type="protein sequence ID" value="KAK3314763.1"/>
    <property type="molecule type" value="Genomic_DNA"/>
</dbReference>
<feature type="domain" description="Glycosyltransferase subfamily 4-like N-terminal" evidence="14">
    <location>
        <begin position="22"/>
        <end position="207"/>
    </location>
</feature>
<evidence type="ECO:0000256" key="5">
    <source>
        <dbReference type="ARBA" id="ARBA00022679"/>
    </source>
</evidence>
<dbReference type="PANTHER" id="PTHR45918">
    <property type="entry name" value="ALPHA-1,3/1,6-MANNOSYLTRANSFERASE ALG2"/>
    <property type="match status" value="1"/>
</dbReference>
<evidence type="ECO:0000256" key="11">
    <source>
        <dbReference type="ARBA" id="ARBA00045104"/>
    </source>
</evidence>
<dbReference type="SUPFAM" id="SSF53756">
    <property type="entry name" value="UDP-Glycosyltransferase/glycogen phosphorylase"/>
    <property type="match status" value="1"/>
</dbReference>
<evidence type="ECO:0000256" key="3">
    <source>
        <dbReference type="ARBA" id="ARBA00004922"/>
    </source>
</evidence>
<accession>A0AAE0M0V5</accession>
<dbReference type="InterPro" id="IPR001296">
    <property type="entry name" value="Glyco_trans_1"/>
</dbReference>
<comment type="function">
    <text evidence="1 12">Mannosylates Man(2)GlcNAc(2)-dolichol diphosphate and Man(1)GlcNAc(2)-dolichol diphosphate to form Man(3)GlcNAc(2)-dolichol diphosphate.</text>
</comment>
<feature type="domain" description="Glycosyl transferase family 1" evidence="13">
    <location>
        <begin position="223"/>
        <end position="399"/>
    </location>
</feature>
<organism evidence="15 16">
    <name type="scientific">Apodospora peruviana</name>
    <dbReference type="NCBI Taxonomy" id="516989"/>
    <lineage>
        <taxon>Eukaryota</taxon>
        <taxon>Fungi</taxon>
        <taxon>Dikarya</taxon>
        <taxon>Ascomycota</taxon>
        <taxon>Pezizomycotina</taxon>
        <taxon>Sordariomycetes</taxon>
        <taxon>Sordariomycetidae</taxon>
        <taxon>Sordariales</taxon>
        <taxon>Lasiosphaeriaceae</taxon>
        <taxon>Apodospora</taxon>
    </lineage>
</organism>
<dbReference type="PANTHER" id="PTHR45918:SF1">
    <property type="entry name" value="ALPHA-1,3_1,6-MANNOSYLTRANSFERASE ALG2"/>
    <property type="match status" value="1"/>
</dbReference>